<feature type="domain" description="HTH gntR-type" evidence="4">
    <location>
        <begin position="6"/>
        <end position="73"/>
    </location>
</feature>
<protein>
    <submittedName>
        <fullName evidence="5">DNA-binding transcriptional regulator, GntR family</fullName>
    </submittedName>
</protein>
<dbReference type="Gene3D" id="1.20.120.530">
    <property type="entry name" value="GntR ligand-binding domain-like"/>
    <property type="match status" value="1"/>
</dbReference>
<keyword evidence="6" id="KW-1185">Reference proteome</keyword>
<dbReference type="PRINTS" id="PR00035">
    <property type="entry name" value="HTHGNTR"/>
</dbReference>
<evidence type="ECO:0000256" key="3">
    <source>
        <dbReference type="ARBA" id="ARBA00023163"/>
    </source>
</evidence>
<dbReference type="PANTHER" id="PTHR43537:SF24">
    <property type="entry name" value="GLUCONATE OPERON TRANSCRIPTIONAL REPRESSOR"/>
    <property type="match status" value="1"/>
</dbReference>
<dbReference type="RefSeq" id="WP_073076913.1">
    <property type="nucleotide sequence ID" value="NZ_FQXV01000003.1"/>
</dbReference>
<dbReference type="PANTHER" id="PTHR43537">
    <property type="entry name" value="TRANSCRIPTIONAL REGULATOR, GNTR FAMILY"/>
    <property type="match status" value="1"/>
</dbReference>
<organism evidence="5 6">
    <name type="scientific">Sporobacter termitidis DSM 10068</name>
    <dbReference type="NCBI Taxonomy" id="1123282"/>
    <lineage>
        <taxon>Bacteria</taxon>
        <taxon>Bacillati</taxon>
        <taxon>Bacillota</taxon>
        <taxon>Clostridia</taxon>
        <taxon>Eubacteriales</taxon>
        <taxon>Oscillospiraceae</taxon>
        <taxon>Sporobacter</taxon>
    </lineage>
</organism>
<sequence>MENRTISKQQLAYDKIKEAIITEKYKADQLLSTRELSTELNISRTPVAAALRRLAYEGFVDEIQDKGMFVSRVQIEDFIELYEIKMGMEGVAARLCAVRKTDGLIRQLEDALLQYETEVKKGNYLKAVQKDNEFHVSFIAGAKNTRLENYLRIVLEQCSLAVTLSASDPIRMETVILPAHRKIFDAIVAGEPDLAENAAREHVVDVQDFFTQYQIKHHYVLK</sequence>
<gene>
    <name evidence="5" type="ORF">SAMN02745823_01315</name>
</gene>
<dbReference type="SMART" id="SM00345">
    <property type="entry name" value="HTH_GNTR"/>
    <property type="match status" value="1"/>
</dbReference>
<evidence type="ECO:0000256" key="1">
    <source>
        <dbReference type="ARBA" id="ARBA00023015"/>
    </source>
</evidence>
<dbReference type="GO" id="GO:0003677">
    <property type="term" value="F:DNA binding"/>
    <property type="evidence" value="ECO:0007669"/>
    <property type="project" value="UniProtKB-KW"/>
</dbReference>
<name>A0A1M5WKJ5_9FIRM</name>
<dbReference type="SUPFAM" id="SSF48008">
    <property type="entry name" value="GntR ligand-binding domain-like"/>
    <property type="match status" value="1"/>
</dbReference>
<dbReference type="OrthoDB" id="389878at2"/>
<dbReference type="Gene3D" id="1.10.10.10">
    <property type="entry name" value="Winged helix-like DNA-binding domain superfamily/Winged helix DNA-binding domain"/>
    <property type="match status" value="1"/>
</dbReference>
<evidence type="ECO:0000313" key="6">
    <source>
        <dbReference type="Proteomes" id="UP000183995"/>
    </source>
</evidence>
<evidence type="ECO:0000256" key="2">
    <source>
        <dbReference type="ARBA" id="ARBA00023125"/>
    </source>
</evidence>
<accession>A0A1M5WKJ5</accession>
<evidence type="ECO:0000313" key="5">
    <source>
        <dbReference type="EMBL" id="SHH87694.1"/>
    </source>
</evidence>
<keyword evidence="1" id="KW-0805">Transcription regulation</keyword>
<dbReference type="SUPFAM" id="SSF46785">
    <property type="entry name" value="Winged helix' DNA-binding domain"/>
    <property type="match status" value="1"/>
</dbReference>
<dbReference type="PROSITE" id="PS50949">
    <property type="entry name" value="HTH_GNTR"/>
    <property type="match status" value="1"/>
</dbReference>
<dbReference type="STRING" id="1123282.SAMN02745823_01315"/>
<dbReference type="GO" id="GO:0003700">
    <property type="term" value="F:DNA-binding transcription factor activity"/>
    <property type="evidence" value="ECO:0007669"/>
    <property type="project" value="InterPro"/>
</dbReference>
<dbReference type="InterPro" id="IPR000524">
    <property type="entry name" value="Tscrpt_reg_HTH_GntR"/>
</dbReference>
<evidence type="ECO:0000259" key="4">
    <source>
        <dbReference type="PROSITE" id="PS50949"/>
    </source>
</evidence>
<dbReference type="InterPro" id="IPR036390">
    <property type="entry name" value="WH_DNA-bd_sf"/>
</dbReference>
<dbReference type="Pfam" id="PF07729">
    <property type="entry name" value="FCD"/>
    <property type="match status" value="1"/>
</dbReference>
<reference evidence="5 6" key="1">
    <citation type="submission" date="2016-11" db="EMBL/GenBank/DDBJ databases">
        <authorList>
            <person name="Jaros S."/>
            <person name="Januszkiewicz K."/>
            <person name="Wedrychowicz H."/>
        </authorList>
    </citation>
    <scope>NUCLEOTIDE SEQUENCE [LARGE SCALE GENOMIC DNA]</scope>
    <source>
        <strain evidence="5 6">DSM 10068</strain>
    </source>
</reference>
<dbReference type="InterPro" id="IPR008920">
    <property type="entry name" value="TF_FadR/GntR_C"/>
</dbReference>
<dbReference type="Proteomes" id="UP000183995">
    <property type="component" value="Unassembled WGS sequence"/>
</dbReference>
<dbReference type="CDD" id="cd07377">
    <property type="entry name" value="WHTH_GntR"/>
    <property type="match status" value="1"/>
</dbReference>
<dbReference type="InterPro" id="IPR036388">
    <property type="entry name" value="WH-like_DNA-bd_sf"/>
</dbReference>
<keyword evidence="2 5" id="KW-0238">DNA-binding</keyword>
<keyword evidence="3" id="KW-0804">Transcription</keyword>
<dbReference type="Pfam" id="PF00392">
    <property type="entry name" value="GntR"/>
    <property type="match status" value="1"/>
</dbReference>
<dbReference type="AlphaFoldDB" id="A0A1M5WKJ5"/>
<dbReference type="InterPro" id="IPR011711">
    <property type="entry name" value="GntR_C"/>
</dbReference>
<proteinExistence type="predicted"/>
<dbReference type="SMART" id="SM00895">
    <property type="entry name" value="FCD"/>
    <property type="match status" value="1"/>
</dbReference>
<dbReference type="EMBL" id="FQXV01000003">
    <property type="protein sequence ID" value="SHH87694.1"/>
    <property type="molecule type" value="Genomic_DNA"/>
</dbReference>